<dbReference type="Pfam" id="PF04268">
    <property type="entry name" value="SoxG"/>
    <property type="match status" value="1"/>
</dbReference>
<proteinExistence type="predicted"/>
<dbReference type="SUPFAM" id="SSF103025">
    <property type="entry name" value="Folate-binding domain"/>
    <property type="match status" value="1"/>
</dbReference>
<organism evidence="1 2">
    <name type="scientific">Burkholderia vietnamiensis</name>
    <dbReference type="NCBI Taxonomy" id="60552"/>
    <lineage>
        <taxon>Bacteria</taxon>
        <taxon>Pseudomonadati</taxon>
        <taxon>Pseudomonadota</taxon>
        <taxon>Betaproteobacteria</taxon>
        <taxon>Burkholderiales</taxon>
        <taxon>Burkholderiaceae</taxon>
        <taxon>Burkholderia</taxon>
        <taxon>Burkholderia cepacia complex</taxon>
    </lineage>
</organism>
<dbReference type="Proteomes" id="UP001171620">
    <property type="component" value="Unassembled WGS sequence"/>
</dbReference>
<dbReference type="RefSeq" id="WP_060122108.1">
    <property type="nucleotide sequence ID" value="NZ_CADFFA010000039.1"/>
</dbReference>
<protein>
    <submittedName>
        <fullName evidence="1">Sarcosine oxidase subunit gamma family protein</fullName>
    </submittedName>
</protein>
<evidence type="ECO:0000313" key="1">
    <source>
        <dbReference type="EMBL" id="MDN7795170.1"/>
    </source>
</evidence>
<accession>A0AAW7SYZ8</accession>
<dbReference type="InterPro" id="IPR007375">
    <property type="entry name" value="SoxG"/>
</dbReference>
<dbReference type="EMBL" id="JAUJRV010000005">
    <property type="protein sequence ID" value="MDN7795170.1"/>
    <property type="molecule type" value="Genomic_DNA"/>
</dbReference>
<comment type="caution">
    <text evidence="1">The sequence shown here is derived from an EMBL/GenBank/DDBJ whole genome shotgun (WGS) entry which is preliminary data.</text>
</comment>
<dbReference type="Gene3D" id="3.30.70.1520">
    <property type="entry name" value="Heterotetrameric sarcosine oxidase"/>
    <property type="match status" value="1"/>
</dbReference>
<dbReference type="AlphaFoldDB" id="A0AAW7SYZ8"/>
<sequence length="195" mass="21037">MLNELIQESALVGIDARIAAASRGVLSRFQLTERPFMTLLTLRGSGAAFASAAQRVLGVALPRQSGECVRASDRAVLWMGPDEWLVLSTQDMAAMLERALRDAFAGEHAAVVDVSSGYTVIDIAGASVRDVLASGCPLDLHPHVFADGRCAQTHFFKAGVTLVRSGEHRFQVIVRRSFAEYCCLMLLDAADPYLA</sequence>
<gene>
    <name evidence="1" type="ORF">QZM33_09455</name>
</gene>
<evidence type="ECO:0000313" key="2">
    <source>
        <dbReference type="Proteomes" id="UP001171620"/>
    </source>
</evidence>
<dbReference type="InterPro" id="IPR027266">
    <property type="entry name" value="TrmE/GcvT-like"/>
</dbReference>
<reference evidence="1" key="1">
    <citation type="submission" date="2023-07" db="EMBL/GenBank/DDBJ databases">
        <title>A collection of bacterial strains from the Burkholderia cepacia Research Laboratory and Repository.</title>
        <authorList>
            <person name="Lipuma J."/>
            <person name="Spilker T."/>
            <person name="Caverly L."/>
        </authorList>
    </citation>
    <scope>NUCLEOTIDE SEQUENCE</scope>
    <source>
        <strain evidence="1">AU44268</strain>
    </source>
</reference>
<name>A0AAW7SYZ8_BURVI</name>
<dbReference type="Gene3D" id="3.30.1360.120">
    <property type="entry name" value="Probable tRNA modification gtpase trme, domain 1"/>
    <property type="match status" value="1"/>
</dbReference>